<feature type="region of interest" description="Disordered" evidence="11">
    <location>
        <begin position="244"/>
        <end position="284"/>
    </location>
</feature>
<keyword evidence="4" id="KW-0964">Secreted</keyword>
<dbReference type="GO" id="GO:0030182">
    <property type="term" value="P:neuron differentiation"/>
    <property type="evidence" value="ECO:0007669"/>
    <property type="project" value="TreeGrafter"/>
</dbReference>
<accession>T1K7I4</accession>
<keyword evidence="9" id="KW-0449">Lipoprotein</keyword>
<dbReference type="Gene3D" id="3.30.2460.20">
    <property type="match status" value="1"/>
</dbReference>
<dbReference type="InterPro" id="IPR018161">
    <property type="entry name" value="Wnt_CS"/>
</dbReference>
<keyword evidence="6 10" id="KW-0879">Wnt signaling pathway</keyword>
<evidence type="ECO:0000313" key="12">
    <source>
        <dbReference type="EnsemblMetazoa" id="tetur06g04400.1"/>
    </source>
</evidence>
<evidence type="ECO:0000256" key="8">
    <source>
        <dbReference type="ARBA" id="ARBA00023180"/>
    </source>
</evidence>
<dbReference type="PANTHER" id="PTHR12027">
    <property type="entry name" value="WNT RELATED"/>
    <property type="match status" value="1"/>
</dbReference>
<evidence type="ECO:0000256" key="7">
    <source>
        <dbReference type="ARBA" id="ARBA00023157"/>
    </source>
</evidence>
<evidence type="ECO:0000256" key="1">
    <source>
        <dbReference type="ARBA" id="ARBA00004498"/>
    </source>
</evidence>
<evidence type="ECO:0000313" key="13">
    <source>
        <dbReference type="Proteomes" id="UP000015104"/>
    </source>
</evidence>
<dbReference type="PROSITE" id="PS00246">
    <property type="entry name" value="WNT1"/>
    <property type="match status" value="1"/>
</dbReference>
<evidence type="ECO:0000256" key="2">
    <source>
        <dbReference type="ARBA" id="ARBA00005683"/>
    </source>
</evidence>
<evidence type="ECO:0000256" key="11">
    <source>
        <dbReference type="SAM" id="MobiDB-lite"/>
    </source>
</evidence>
<dbReference type="Pfam" id="PF00110">
    <property type="entry name" value="wnt"/>
    <property type="match status" value="1"/>
</dbReference>
<proteinExistence type="inferred from homology"/>
<dbReference type="AlphaFoldDB" id="T1K7I4"/>
<organism evidence="12 13">
    <name type="scientific">Tetranychus urticae</name>
    <name type="common">Two-spotted spider mite</name>
    <dbReference type="NCBI Taxonomy" id="32264"/>
    <lineage>
        <taxon>Eukaryota</taxon>
        <taxon>Metazoa</taxon>
        <taxon>Ecdysozoa</taxon>
        <taxon>Arthropoda</taxon>
        <taxon>Chelicerata</taxon>
        <taxon>Arachnida</taxon>
        <taxon>Acari</taxon>
        <taxon>Acariformes</taxon>
        <taxon>Trombidiformes</taxon>
        <taxon>Prostigmata</taxon>
        <taxon>Eleutherengona</taxon>
        <taxon>Raphignathae</taxon>
        <taxon>Tetranychoidea</taxon>
        <taxon>Tetranychidae</taxon>
        <taxon>Tetranychus</taxon>
    </lineage>
</organism>
<keyword evidence="8" id="KW-0325">Glycoprotein</keyword>
<feature type="compositionally biased region" description="Basic residues" evidence="11">
    <location>
        <begin position="254"/>
        <end position="267"/>
    </location>
</feature>
<evidence type="ECO:0000256" key="4">
    <source>
        <dbReference type="ARBA" id="ARBA00022525"/>
    </source>
</evidence>
<comment type="subcellular location">
    <subcellularLocation>
        <location evidence="1 10">Secreted</location>
        <location evidence="1 10">Extracellular space</location>
        <location evidence="1 10">Extracellular matrix</location>
    </subcellularLocation>
</comment>
<dbReference type="GO" id="GO:0045165">
    <property type="term" value="P:cell fate commitment"/>
    <property type="evidence" value="ECO:0007669"/>
    <property type="project" value="TreeGrafter"/>
</dbReference>
<dbReference type="STRING" id="32264.T1K7I4"/>
<evidence type="ECO:0000256" key="6">
    <source>
        <dbReference type="ARBA" id="ARBA00022687"/>
    </source>
</evidence>
<dbReference type="InterPro" id="IPR043158">
    <property type="entry name" value="Wnt_C"/>
</dbReference>
<protein>
    <recommendedName>
        <fullName evidence="10">Protein Wnt</fullName>
    </recommendedName>
</protein>
<dbReference type="GO" id="GO:0005615">
    <property type="term" value="C:extracellular space"/>
    <property type="evidence" value="ECO:0007669"/>
    <property type="project" value="TreeGrafter"/>
</dbReference>
<dbReference type="InterPro" id="IPR005817">
    <property type="entry name" value="Wnt"/>
</dbReference>
<keyword evidence="5" id="KW-0272">Extracellular matrix</keyword>
<evidence type="ECO:0000256" key="9">
    <source>
        <dbReference type="ARBA" id="ARBA00023288"/>
    </source>
</evidence>
<reference evidence="13" key="1">
    <citation type="submission" date="2011-08" db="EMBL/GenBank/DDBJ databases">
        <authorList>
            <person name="Rombauts S."/>
        </authorList>
    </citation>
    <scope>NUCLEOTIDE SEQUENCE</scope>
    <source>
        <strain evidence="13">London</strain>
    </source>
</reference>
<dbReference type="GO" id="GO:0007517">
    <property type="term" value="P:muscle organ development"/>
    <property type="evidence" value="ECO:0007669"/>
    <property type="project" value="UniProtKB-ARBA"/>
</dbReference>
<keyword evidence="13" id="KW-1185">Reference proteome</keyword>
<reference evidence="12" key="2">
    <citation type="submission" date="2015-06" db="UniProtKB">
        <authorList>
            <consortium name="EnsemblMetazoa"/>
        </authorList>
    </citation>
    <scope>IDENTIFICATION</scope>
</reference>
<dbReference type="PANTHER" id="PTHR12027:SF101">
    <property type="entry name" value="PROTEIN WNT-4"/>
    <property type="match status" value="1"/>
</dbReference>
<keyword evidence="7" id="KW-1015">Disulfide bond</keyword>
<dbReference type="HOGENOM" id="CLU_033039_1_0_1"/>
<dbReference type="EMBL" id="CAEY01001805">
    <property type="status" value="NOT_ANNOTATED_CDS"/>
    <property type="molecule type" value="Genomic_DNA"/>
</dbReference>
<name>T1K7I4_TETUR</name>
<dbReference type="GO" id="GO:0005109">
    <property type="term" value="F:frizzled binding"/>
    <property type="evidence" value="ECO:0007669"/>
    <property type="project" value="TreeGrafter"/>
</dbReference>
<dbReference type="EnsemblMetazoa" id="tetur06g04400.1">
    <property type="protein sequence ID" value="tetur06g04400.1"/>
    <property type="gene ID" value="tetur06g04400"/>
</dbReference>
<dbReference type="PRINTS" id="PR01349">
    <property type="entry name" value="WNTPROTEIN"/>
</dbReference>
<dbReference type="FunFam" id="3.30.2460.20:FF:000001">
    <property type="entry name" value="Wnt homolog"/>
    <property type="match status" value="1"/>
</dbReference>
<keyword evidence="3 10" id="KW-0217">Developmental protein</keyword>
<comment type="similarity">
    <text evidence="2 10">Belongs to the Wnt family.</text>
</comment>
<dbReference type="eggNOG" id="KOG3913">
    <property type="taxonomic scope" value="Eukaryota"/>
</dbReference>
<comment type="function">
    <text evidence="10">Ligand for members of the frizzled family of seven transmembrane receptors.</text>
</comment>
<dbReference type="GO" id="GO:0060070">
    <property type="term" value="P:canonical Wnt signaling pathway"/>
    <property type="evidence" value="ECO:0007669"/>
    <property type="project" value="TreeGrafter"/>
</dbReference>
<evidence type="ECO:0000256" key="5">
    <source>
        <dbReference type="ARBA" id="ARBA00022530"/>
    </source>
</evidence>
<dbReference type="Proteomes" id="UP000015104">
    <property type="component" value="Unassembled WGS sequence"/>
</dbReference>
<evidence type="ECO:0000256" key="3">
    <source>
        <dbReference type="ARBA" id="ARBA00022473"/>
    </source>
</evidence>
<dbReference type="GO" id="GO:0000902">
    <property type="term" value="P:cell morphogenesis"/>
    <property type="evidence" value="ECO:0007669"/>
    <property type="project" value="UniProtKB-ARBA"/>
</dbReference>
<sequence>MICNVGAALLQSSSSMTTINSVDICEAFKGLTKKQIQICKRNVDLMESVETALKECQRQLRDRRWNCSSLEGSKAFGKSLTEGTRESAFVHAITSAGVSYAVTKACSSGTLLRCGCDRTFFGPANGFHWAGCSDNIAFGTAFSKTFIDARDLRTTRSKRNTMVGARALMNLHNNEAGRKVVLNNMRIDCKCHGVSGSCDMKTCWRVLPSFKQVGLILRQKFDSATEVHIQTLLNALQPSPTIQKIDAQPEIRAKKSSHKKRSRKIKLSNRQNGSGYKPPSDSDLVYLHSSPDYCERDEKSGSPGTHDRFCNGTSKGADGCDILCCNRGFTRRFETVKEKCNCKFFWCCQVECDECTHQIEINTCL</sequence>
<dbReference type="GO" id="GO:0005125">
    <property type="term" value="F:cytokine activity"/>
    <property type="evidence" value="ECO:0007669"/>
    <property type="project" value="TreeGrafter"/>
</dbReference>
<evidence type="ECO:0000256" key="10">
    <source>
        <dbReference type="RuleBase" id="RU003500"/>
    </source>
</evidence>
<dbReference type="SMART" id="SM00097">
    <property type="entry name" value="WNT1"/>
    <property type="match status" value="1"/>
</dbReference>